<dbReference type="EMBL" id="JAANIU010001526">
    <property type="protein sequence ID" value="KAG1567083.1"/>
    <property type="molecule type" value="Genomic_DNA"/>
</dbReference>
<gene>
    <name evidence="2" type="ORF">G6F50_008534</name>
</gene>
<proteinExistence type="predicted"/>
<feature type="transmembrane region" description="Helical" evidence="1">
    <location>
        <begin position="54"/>
        <end position="73"/>
    </location>
</feature>
<keyword evidence="3" id="KW-1185">Reference proteome</keyword>
<comment type="caution">
    <text evidence="2">The sequence shown here is derived from an EMBL/GenBank/DDBJ whole genome shotgun (WGS) entry which is preliminary data.</text>
</comment>
<keyword evidence="1" id="KW-0472">Membrane</keyword>
<keyword evidence="1" id="KW-0812">Transmembrane</keyword>
<dbReference type="OMA" id="MANTCKY"/>
<name>A0A9P6YYF3_9FUNG</name>
<dbReference type="AlphaFoldDB" id="A0A9P6YYF3"/>
<reference evidence="2 3" key="1">
    <citation type="journal article" date="2020" name="Microb. Genom.">
        <title>Genetic diversity of clinical and environmental Mucorales isolates obtained from an investigation of mucormycosis cases among solid organ transplant recipients.</title>
        <authorList>
            <person name="Nguyen M.H."/>
            <person name="Kaul D."/>
            <person name="Muto C."/>
            <person name="Cheng S.J."/>
            <person name="Richter R.A."/>
            <person name="Bruno V.M."/>
            <person name="Liu G."/>
            <person name="Beyhan S."/>
            <person name="Sundermann A.J."/>
            <person name="Mounaud S."/>
            <person name="Pasculle A.W."/>
            <person name="Nierman W.C."/>
            <person name="Driscoll E."/>
            <person name="Cumbie R."/>
            <person name="Clancy C.J."/>
            <person name="Dupont C.L."/>
        </authorList>
    </citation>
    <scope>NUCLEOTIDE SEQUENCE [LARGE SCALE GENOMIC DNA]</scope>
    <source>
        <strain evidence="2 3">GL24</strain>
    </source>
</reference>
<evidence type="ECO:0000256" key="1">
    <source>
        <dbReference type="SAM" id="Phobius"/>
    </source>
</evidence>
<dbReference type="Proteomes" id="UP000740926">
    <property type="component" value="Unassembled WGS sequence"/>
</dbReference>
<protein>
    <submittedName>
        <fullName evidence="2">Uncharacterized protein</fullName>
    </submittedName>
</protein>
<evidence type="ECO:0000313" key="2">
    <source>
        <dbReference type="EMBL" id="KAG1567083.1"/>
    </source>
</evidence>
<accession>A0A9P6YYF3</accession>
<evidence type="ECO:0000313" key="3">
    <source>
        <dbReference type="Proteomes" id="UP000740926"/>
    </source>
</evidence>
<organism evidence="2 3">
    <name type="scientific">Rhizopus delemar</name>
    <dbReference type="NCBI Taxonomy" id="936053"/>
    <lineage>
        <taxon>Eukaryota</taxon>
        <taxon>Fungi</taxon>
        <taxon>Fungi incertae sedis</taxon>
        <taxon>Mucoromycota</taxon>
        <taxon>Mucoromycotina</taxon>
        <taxon>Mucoromycetes</taxon>
        <taxon>Mucorales</taxon>
        <taxon>Mucorineae</taxon>
        <taxon>Rhizopodaceae</taxon>
        <taxon>Rhizopus</taxon>
    </lineage>
</organism>
<sequence length="92" mass="10427">MKCPTCDGTGHARSSRSKCPYHVKSKAEANQEFTETSLSNTCKDANMILEVQRLAFLITQAIYTGSMFANYYYHDRVKNRQVSAAITHNLVY</sequence>
<keyword evidence="1" id="KW-1133">Transmembrane helix</keyword>